<comment type="caution">
    <text evidence="1">The sequence shown here is derived from an EMBL/GenBank/DDBJ whole genome shotgun (WGS) entry which is preliminary data.</text>
</comment>
<dbReference type="InterPro" id="IPR016024">
    <property type="entry name" value="ARM-type_fold"/>
</dbReference>
<dbReference type="AlphaFoldDB" id="A0A438ECE3"/>
<evidence type="ECO:0000313" key="2">
    <source>
        <dbReference type="Proteomes" id="UP000288805"/>
    </source>
</evidence>
<evidence type="ECO:0000313" key="1">
    <source>
        <dbReference type="EMBL" id="RVW45481.1"/>
    </source>
</evidence>
<dbReference type="Gene3D" id="1.25.10.10">
    <property type="entry name" value="Leucine-rich Repeat Variant"/>
    <property type="match status" value="1"/>
</dbReference>
<proteinExistence type="predicted"/>
<dbReference type="PANTHER" id="PTHR10997">
    <property type="entry name" value="IMPORTIN-7, 8, 11"/>
    <property type="match status" value="1"/>
</dbReference>
<dbReference type="SUPFAM" id="SSF48371">
    <property type="entry name" value="ARM repeat"/>
    <property type="match status" value="1"/>
</dbReference>
<dbReference type="InterPro" id="IPR011989">
    <property type="entry name" value="ARM-like"/>
</dbReference>
<accession>A0A438ECE3</accession>
<sequence length="393" mass="42986">MGPHLFEFLLTIVGSRRLAKVVANNLRELVYYTIAFLQITEQQVHTWSLDANQYVADEDDTTYSCRVSGALLLEEVVSSCGLEGIEAIIDAAQKRFNESQQGKVAGSAVWWRIREATIFALASLSEQLLEAEVYAFFIISLSIDILVLGSVQMSRVSGMTRISLRDLLERLIAEDIGTGVDEYPFLHARLFSSIAKFSSVISHGVLEHFLYAAIKAIGMDVPPPVKVGACRALFQLLPGANKEILQPHLMGLFSSLTDLLNQASDETLHLVLETLQAAIKTGDEASAAIEPIISPIILNTWASHVSDPFISIDAVEVLEPQQQPDGLVAGSLDLNSPSDVVKVVYDVCFDPVIRIVLQSDDYGEMQNATECLAAIIAGGKQEMLAWVVILDIQ</sequence>
<reference evidence="1 2" key="1">
    <citation type="journal article" date="2018" name="PLoS Genet.">
        <title>Population sequencing reveals clonal diversity and ancestral inbreeding in the grapevine cultivar Chardonnay.</title>
        <authorList>
            <person name="Roach M.J."/>
            <person name="Johnson D.L."/>
            <person name="Bohlmann J."/>
            <person name="van Vuuren H.J."/>
            <person name="Jones S.J."/>
            <person name="Pretorius I.S."/>
            <person name="Schmidt S.A."/>
            <person name="Borneman A.R."/>
        </authorList>
    </citation>
    <scope>NUCLEOTIDE SEQUENCE [LARGE SCALE GENOMIC DNA]</scope>
    <source>
        <strain evidence="2">cv. Chardonnay</strain>
        <tissue evidence="1">Leaf</tissue>
    </source>
</reference>
<dbReference type="Proteomes" id="UP000288805">
    <property type="component" value="Unassembled WGS sequence"/>
</dbReference>
<organism evidence="1 2">
    <name type="scientific">Vitis vinifera</name>
    <name type="common">Grape</name>
    <dbReference type="NCBI Taxonomy" id="29760"/>
    <lineage>
        <taxon>Eukaryota</taxon>
        <taxon>Viridiplantae</taxon>
        <taxon>Streptophyta</taxon>
        <taxon>Embryophyta</taxon>
        <taxon>Tracheophyta</taxon>
        <taxon>Spermatophyta</taxon>
        <taxon>Magnoliopsida</taxon>
        <taxon>eudicotyledons</taxon>
        <taxon>Gunneridae</taxon>
        <taxon>Pentapetalae</taxon>
        <taxon>rosids</taxon>
        <taxon>Vitales</taxon>
        <taxon>Vitaceae</taxon>
        <taxon>Viteae</taxon>
        <taxon>Vitis</taxon>
    </lineage>
</organism>
<dbReference type="PANTHER" id="PTHR10997:SF9">
    <property type="entry name" value="IMPORTIN-9"/>
    <property type="match status" value="1"/>
</dbReference>
<name>A0A438ECE3_VITVI</name>
<dbReference type="EMBL" id="QGNW01001326">
    <property type="protein sequence ID" value="RVW45481.1"/>
    <property type="molecule type" value="Genomic_DNA"/>
</dbReference>
<protein>
    <submittedName>
        <fullName evidence="1">Importin-9</fullName>
    </submittedName>
</protein>
<gene>
    <name evidence="1" type="primary">Ipo9_0</name>
    <name evidence="1" type="ORF">CK203_079777</name>
</gene>